<dbReference type="GeneID" id="40311668"/>
<evidence type="ECO:0000256" key="1">
    <source>
        <dbReference type="SAM" id="MobiDB-lite"/>
    </source>
</evidence>
<feature type="compositionally biased region" description="Polar residues" evidence="1">
    <location>
        <begin position="581"/>
        <end position="590"/>
    </location>
</feature>
<feature type="region of interest" description="Disordered" evidence="1">
    <location>
        <begin position="1"/>
        <end position="28"/>
    </location>
</feature>
<gene>
    <name evidence="2" type="ORF">BESB_067420</name>
</gene>
<proteinExistence type="predicted"/>
<organism evidence="2 3">
    <name type="scientific">Besnoitia besnoiti</name>
    <name type="common">Apicomplexan protozoan</name>
    <dbReference type="NCBI Taxonomy" id="94643"/>
    <lineage>
        <taxon>Eukaryota</taxon>
        <taxon>Sar</taxon>
        <taxon>Alveolata</taxon>
        <taxon>Apicomplexa</taxon>
        <taxon>Conoidasida</taxon>
        <taxon>Coccidia</taxon>
        <taxon>Eucoccidiorida</taxon>
        <taxon>Eimeriorina</taxon>
        <taxon>Sarcocystidae</taxon>
        <taxon>Besnoitia</taxon>
    </lineage>
</organism>
<dbReference type="KEGG" id="bbes:BESB_067420"/>
<keyword evidence="3" id="KW-1185">Reference proteome</keyword>
<feature type="region of interest" description="Disordered" evidence="1">
    <location>
        <begin position="311"/>
        <end position="348"/>
    </location>
</feature>
<name>A0A2A9M9Y2_BESBE</name>
<accession>A0A2A9M9Y2</accession>
<dbReference type="VEuPathDB" id="ToxoDB:BESB_067420"/>
<dbReference type="RefSeq" id="XP_029218718.1">
    <property type="nucleotide sequence ID" value="XM_029365135.1"/>
</dbReference>
<feature type="region of interest" description="Disordered" evidence="1">
    <location>
        <begin position="363"/>
        <end position="382"/>
    </location>
</feature>
<comment type="caution">
    <text evidence="2">The sequence shown here is derived from an EMBL/GenBank/DDBJ whole genome shotgun (WGS) entry which is preliminary data.</text>
</comment>
<sequence>MAGSPVAHRSAWFESPPTPAPDVDRPTAATASTITLKSGETHLGAPSKVEAPASSLDIRPSARGLVEVLPVVSVREAVRRGLFGLMPGKNPSSPSLPSSMQISITPHVVRGTDENLSFTCGTTAGAGATKTFQDTARQSGESVARRHSVDYHLPTVPLSQAVADSWPHTTPATPFQSWAGFGSGRLPTSSGDTGTAVPIRRRGTYEQPSSGNTLTLQRRASLPVSIAEQPGGSGAFQGVGLPLHNDGVFKAVTEKHVRYAKTSDSQREGGMARSLSGTALQAPVESAPRHAAKLPGGRDIRAFAGTRDAPFGSVHQHDVPSQAETVEGGPHNEGPGAADDPTLSPEAAEKPMPHLEAAGERKFPLSSLTPPDSTMGQSGEGRGRIDKAAADASLVKGNSLYPCVFVAYDEQPRVCVNISPTFQPQVRVRRSSAPSVQIFTDLPMAICQCFQKPVDTVTKPARLVPAWLRGGAGRADVDAGSIEGAERVEHAQGPQVLKPLESRGPSGYIAGEQEWLWHVAQPTILIQPATSQGSNRATGYNAGGQRGRGHQPFVVVDVTTAWWPTVQLQYVDDEQQDETADTSIEAGSTDVQKKEPVVGPGICVWSQENPGCVDQRLTTRA</sequence>
<feature type="region of interest" description="Disordered" evidence="1">
    <location>
        <begin position="573"/>
        <end position="593"/>
    </location>
</feature>
<evidence type="ECO:0000313" key="3">
    <source>
        <dbReference type="Proteomes" id="UP000224006"/>
    </source>
</evidence>
<dbReference type="AlphaFoldDB" id="A0A2A9M9Y2"/>
<feature type="compositionally biased region" description="Polar residues" evidence="1">
    <location>
        <begin position="366"/>
        <end position="377"/>
    </location>
</feature>
<protein>
    <submittedName>
        <fullName evidence="2">Uncharacterized protein</fullName>
    </submittedName>
</protein>
<feature type="region of interest" description="Disordered" evidence="1">
    <location>
        <begin position="177"/>
        <end position="197"/>
    </location>
</feature>
<feature type="region of interest" description="Disordered" evidence="1">
    <location>
        <begin position="260"/>
        <end position="293"/>
    </location>
</feature>
<reference evidence="2 3" key="1">
    <citation type="submission" date="2017-09" db="EMBL/GenBank/DDBJ databases">
        <title>Genome sequencing of Besnoitia besnoiti strain Bb-Ger1.</title>
        <authorList>
            <person name="Schares G."/>
            <person name="Venepally P."/>
            <person name="Lorenzi H.A."/>
        </authorList>
    </citation>
    <scope>NUCLEOTIDE SEQUENCE [LARGE SCALE GENOMIC DNA]</scope>
    <source>
        <strain evidence="2 3">Bb-Ger1</strain>
    </source>
</reference>
<evidence type="ECO:0000313" key="2">
    <source>
        <dbReference type="EMBL" id="PFH34709.1"/>
    </source>
</evidence>
<dbReference type="Proteomes" id="UP000224006">
    <property type="component" value="Chromosome VI"/>
</dbReference>
<dbReference type="EMBL" id="NWUJ01000006">
    <property type="protein sequence ID" value="PFH34709.1"/>
    <property type="molecule type" value="Genomic_DNA"/>
</dbReference>
<dbReference type="OrthoDB" id="333516at2759"/>